<dbReference type="Proteomes" id="UP001219518">
    <property type="component" value="Unassembled WGS sequence"/>
</dbReference>
<keyword evidence="2 5" id="KW-0645">Protease</keyword>
<reference evidence="5" key="1">
    <citation type="submission" date="2021-07" db="EMBL/GenBank/DDBJ databases">
        <authorList>
            <person name="Catto M.A."/>
            <person name="Jacobson A."/>
            <person name="Kennedy G."/>
            <person name="Labadie P."/>
            <person name="Hunt B.G."/>
            <person name="Srinivasan R."/>
        </authorList>
    </citation>
    <scope>NUCLEOTIDE SEQUENCE</scope>
    <source>
        <strain evidence="5">PL_HMW_Pooled</strain>
        <tissue evidence="5">Head</tissue>
    </source>
</reference>
<name>A0AAE1HSP6_9NEOP</name>
<dbReference type="EMBL" id="JAHWGI010001270">
    <property type="protein sequence ID" value="KAK3926727.1"/>
    <property type="molecule type" value="Genomic_DNA"/>
</dbReference>
<feature type="domain" description="Ubiquitin-like protease family profile" evidence="4">
    <location>
        <begin position="1"/>
        <end position="73"/>
    </location>
</feature>
<feature type="non-terminal residue" evidence="5">
    <location>
        <position position="1"/>
    </location>
</feature>
<evidence type="ECO:0000256" key="1">
    <source>
        <dbReference type="ARBA" id="ARBA00005234"/>
    </source>
</evidence>
<comment type="similarity">
    <text evidence="1">Belongs to the peptidase C48 family.</text>
</comment>
<dbReference type="Pfam" id="PF02902">
    <property type="entry name" value="Peptidase_C48"/>
    <property type="match status" value="1"/>
</dbReference>
<dbReference type="InterPro" id="IPR038765">
    <property type="entry name" value="Papain-like_cys_pep_sf"/>
</dbReference>
<evidence type="ECO:0000259" key="4">
    <source>
        <dbReference type="PROSITE" id="PS50600"/>
    </source>
</evidence>
<comment type="caution">
    <text evidence="5">The sequence shown here is derived from an EMBL/GenBank/DDBJ whole genome shotgun (WGS) entry which is preliminary data.</text>
</comment>
<organism evidence="5 6">
    <name type="scientific">Frankliniella fusca</name>
    <dbReference type="NCBI Taxonomy" id="407009"/>
    <lineage>
        <taxon>Eukaryota</taxon>
        <taxon>Metazoa</taxon>
        <taxon>Ecdysozoa</taxon>
        <taxon>Arthropoda</taxon>
        <taxon>Hexapoda</taxon>
        <taxon>Insecta</taxon>
        <taxon>Pterygota</taxon>
        <taxon>Neoptera</taxon>
        <taxon>Paraneoptera</taxon>
        <taxon>Thysanoptera</taxon>
        <taxon>Terebrantia</taxon>
        <taxon>Thripoidea</taxon>
        <taxon>Thripidae</taxon>
        <taxon>Frankliniella</taxon>
    </lineage>
</organism>
<dbReference type="AlphaFoldDB" id="A0AAE1HSP6"/>
<keyword evidence="6" id="KW-1185">Reference proteome</keyword>
<evidence type="ECO:0000313" key="6">
    <source>
        <dbReference type="Proteomes" id="UP001219518"/>
    </source>
</evidence>
<proteinExistence type="inferred from homology"/>
<accession>A0AAE1HSP6</accession>
<evidence type="ECO:0000313" key="5">
    <source>
        <dbReference type="EMBL" id="KAK3926727.1"/>
    </source>
</evidence>
<keyword evidence="3" id="KW-0378">Hydrolase</keyword>
<dbReference type="GO" id="GO:0008234">
    <property type="term" value="F:cysteine-type peptidase activity"/>
    <property type="evidence" value="ECO:0007669"/>
    <property type="project" value="InterPro"/>
</dbReference>
<dbReference type="Gene3D" id="3.40.395.10">
    <property type="entry name" value="Adenoviral Proteinase, Chain A"/>
    <property type="match status" value="1"/>
</dbReference>
<dbReference type="InterPro" id="IPR003653">
    <property type="entry name" value="Peptidase_C48_C"/>
</dbReference>
<sequence>IMNFYLSLLIQVTPEVYCFGTFFMEQVDIFSFSLVFIPIDRAMHWTRAMINFPDQSVKFYNSLGPNLNEDCLE</sequence>
<dbReference type="GO" id="GO:0006508">
    <property type="term" value="P:proteolysis"/>
    <property type="evidence" value="ECO:0007669"/>
    <property type="project" value="UniProtKB-KW"/>
</dbReference>
<gene>
    <name evidence="5" type="ORF">KUF71_015063</name>
</gene>
<evidence type="ECO:0000256" key="3">
    <source>
        <dbReference type="ARBA" id="ARBA00022801"/>
    </source>
</evidence>
<dbReference type="PROSITE" id="PS50600">
    <property type="entry name" value="ULP_PROTEASE"/>
    <property type="match status" value="1"/>
</dbReference>
<protein>
    <submittedName>
        <fullName evidence="5">Sentrin-specific protease 1</fullName>
    </submittedName>
</protein>
<dbReference type="SUPFAM" id="SSF54001">
    <property type="entry name" value="Cysteine proteinases"/>
    <property type="match status" value="1"/>
</dbReference>
<reference evidence="5" key="2">
    <citation type="journal article" date="2023" name="BMC Genomics">
        <title>Pest status, molecular evolution, and epigenetic factors derived from the genome assembly of Frankliniella fusca, a thysanopteran phytovirus vector.</title>
        <authorList>
            <person name="Catto M.A."/>
            <person name="Labadie P.E."/>
            <person name="Jacobson A.L."/>
            <person name="Kennedy G.G."/>
            <person name="Srinivasan R."/>
            <person name="Hunt B.G."/>
        </authorList>
    </citation>
    <scope>NUCLEOTIDE SEQUENCE</scope>
    <source>
        <strain evidence="5">PL_HMW_Pooled</strain>
    </source>
</reference>
<evidence type="ECO:0000256" key="2">
    <source>
        <dbReference type="ARBA" id="ARBA00022670"/>
    </source>
</evidence>
<feature type="non-terminal residue" evidence="5">
    <location>
        <position position="73"/>
    </location>
</feature>